<evidence type="ECO:0000313" key="3">
    <source>
        <dbReference type="Proteomes" id="UP000182658"/>
    </source>
</evidence>
<feature type="chain" id="PRO_5013221741" description="Secreted protein" evidence="1">
    <location>
        <begin position="26"/>
        <end position="88"/>
    </location>
</feature>
<dbReference type="InParanoid" id="A0A1J7J401"/>
<reference evidence="2 3" key="1">
    <citation type="submission" date="2016-10" db="EMBL/GenBank/DDBJ databases">
        <title>Draft genome sequence of Coniochaeta ligniaria NRRL30616, a lignocellulolytic fungus for bioabatement of inhibitors in plant biomass hydrolysates.</title>
        <authorList>
            <consortium name="DOE Joint Genome Institute"/>
            <person name="Jimenez D.J."/>
            <person name="Hector R.E."/>
            <person name="Riley R."/>
            <person name="Sun H."/>
            <person name="Grigoriev I.V."/>
            <person name="Van Elsas J.D."/>
            <person name="Nichols N.N."/>
        </authorList>
    </citation>
    <scope>NUCLEOTIDE SEQUENCE [LARGE SCALE GENOMIC DNA]</scope>
    <source>
        <strain evidence="2 3">NRRL 30616</strain>
    </source>
</reference>
<dbReference type="Proteomes" id="UP000182658">
    <property type="component" value="Unassembled WGS sequence"/>
</dbReference>
<name>A0A1J7J401_9PEZI</name>
<gene>
    <name evidence="2" type="ORF">CONLIGDRAFT_209158</name>
</gene>
<dbReference type="EMBL" id="KV875094">
    <property type="protein sequence ID" value="OIW34091.1"/>
    <property type="molecule type" value="Genomic_DNA"/>
</dbReference>
<organism evidence="2 3">
    <name type="scientific">Coniochaeta ligniaria NRRL 30616</name>
    <dbReference type="NCBI Taxonomy" id="1408157"/>
    <lineage>
        <taxon>Eukaryota</taxon>
        <taxon>Fungi</taxon>
        <taxon>Dikarya</taxon>
        <taxon>Ascomycota</taxon>
        <taxon>Pezizomycotina</taxon>
        <taxon>Sordariomycetes</taxon>
        <taxon>Sordariomycetidae</taxon>
        <taxon>Coniochaetales</taxon>
        <taxon>Coniochaetaceae</taxon>
        <taxon>Coniochaeta</taxon>
    </lineage>
</organism>
<evidence type="ECO:0000313" key="2">
    <source>
        <dbReference type="EMBL" id="OIW34091.1"/>
    </source>
</evidence>
<sequence length="88" mass="9899">MALGRRCRSWVTILWMPLLASYSTAEHGSSIRCWNRRPVEFSLVFMTDGIRRGVYGMGVSMLGRSRPEVEGTYVAPNPYILSTAPHPP</sequence>
<keyword evidence="1" id="KW-0732">Signal</keyword>
<protein>
    <recommendedName>
        <fullName evidence="4">Secreted protein</fullName>
    </recommendedName>
</protein>
<proteinExistence type="predicted"/>
<accession>A0A1J7J401</accession>
<evidence type="ECO:0008006" key="4">
    <source>
        <dbReference type="Google" id="ProtNLM"/>
    </source>
</evidence>
<dbReference type="AlphaFoldDB" id="A0A1J7J401"/>
<evidence type="ECO:0000256" key="1">
    <source>
        <dbReference type="SAM" id="SignalP"/>
    </source>
</evidence>
<feature type="signal peptide" evidence="1">
    <location>
        <begin position="1"/>
        <end position="25"/>
    </location>
</feature>
<keyword evidence="3" id="KW-1185">Reference proteome</keyword>